<accession>A0AAV5VDH8</accession>
<feature type="non-terminal residue" evidence="6">
    <location>
        <position position="262"/>
    </location>
</feature>
<protein>
    <recommendedName>
        <fullName evidence="5">Protein kinase domain-containing protein</fullName>
    </recommendedName>
</protein>
<keyword evidence="2" id="KW-0547">Nucleotide-binding</keyword>
<dbReference type="Proteomes" id="UP001432322">
    <property type="component" value="Unassembled WGS sequence"/>
</dbReference>
<sequence>FCFRFFNDFKPSQIIGWGAFEIVFKAKNIFDKGTYAVKRIQIKVDCSKYMALQEIRNMADFDHPGIVRYNNTWMEQPPTGWQVARFDDNSHERTLQISYYSTPWLCIFTFYDQILKFQLCDDTLSDWLSTNPSNRGVDLHKSWFKQIVSAIAYLHGKRIMHRSLAPTNILFAGPNRLKVADFAIATTMEMEGDSEIAGDREASCGIPLYMAPEQVGDSTAYSSKVDIFSLGLIFAELSVQMTRDQRSQVFENYRRGISNDIL</sequence>
<dbReference type="SUPFAM" id="SSF56112">
    <property type="entry name" value="Protein kinase-like (PK-like)"/>
    <property type="match status" value="1"/>
</dbReference>
<feature type="domain" description="Protein kinase" evidence="5">
    <location>
        <begin position="9"/>
        <end position="262"/>
    </location>
</feature>
<evidence type="ECO:0000256" key="2">
    <source>
        <dbReference type="ARBA" id="ARBA00022741"/>
    </source>
</evidence>
<dbReference type="InterPro" id="IPR011009">
    <property type="entry name" value="Kinase-like_dom_sf"/>
</dbReference>
<reference evidence="6" key="1">
    <citation type="submission" date="2023-10" db="EMBL/GenBank/DDBJ databases">
        <title>Genome assembly of Pristionchus species.</title>
        <authorList>
            <person name="Yoshida K."/>
            <person name="Sommer R.J."/>
        </authorList>
    </citation>
    <scope>NUCLEOTIDE SEQUENCE</scope>
    <source>
        <strain evidence="6">RS5133</strain>
    </source>
</reference>
<dbReference type="GO" id="GO:0005524">
    <property type="term" value="F:ATP binding"/>
    <property type="evidence" value="ECO:0007669"/>
    <property type="project" value="UniProtKB-KW"/>
</dbReference>
<gene>
    <name evidence="6" type="ORF">PFISCL1PPCAC_7494</name>
</gene>
<dbReference type="PROSITE" id="PS50011">
    <property type="entry name" value="PROTEIN_KINASE_DOM"/>
    <property type="match status" value="1"/>
</dbReference>
<organism evidence="6 7">
    <name type="scientific">Pristionchus fissidentatus</name>
    <dbReference type="NCBI Taxonomy" id="1538716"/>
    <lineage>
        <taxon>Eukaryota</taxon>
        <taxon>Metazoa</taxon>
        <taxon>Ecdysozoa</taxon>
        <taxon>Nematoda</taxon>
        <taxon>Chromadorea</taxon>
        <taxon>Rhabditida</taxon>
        <taxon>Rhabditina</taxon>
        <taxon>Diplogasteromorpha</taxon>
        <taxon>Diplogasteroidea</taxon>
        <taxon>Neodiplogasteridae</taxon>
        <taxon>Pristionchus</taxon>
    </lineage>
</organism>
<dbReference type="InterPro" id="IPR000719">
    <property type="entry name" value="Prot_kinase_dom"/>
</dbReference>
<dbReference type="PANTHER" id="PTHR11042:SF91">
    <property type="entry name" value="EUKARYOTIC TRANSLATION INITIATION FACTOR 2-ALPHA KINASE"/>
    <property type="match status" value="1"/>
</dbReference>
<feature type="non-terminal residue" evidence="6">
    <location>
        <position position="1"/>
    </location>
</feature>
<dbReference type="Gene3D" id="1.10.510.10">
    <property type="entry name" value="Transferase(Phosphotransferase) domain 1"/>
    <property type="match status" value="1"/>
</dbReference>
<keyword evidence="1" id="KW-0808">Transferase</keyword>
<keyword evidence="3" id="KW-0418">Kinase</keyword>
<evidence type="ECO:0000256" key="3">
    <source>
        <dbReference type="ARBA" id="ARBA00022777"/>
    </source>
</evidence>
<evidence type="ECO:0000259" key="5">
    <source>
        <dbReference type="PROSITE" id="PS50011"/>
    </source>
</evidence>
<comment type="caution">
    <text evidence="6">The sequence shown here is derived from an EMBL/GenBank/DDBJ whole genome shotgun (WGS) entry which is preliminary data.</text>
</comment>
<dbReference type="Pfam" id="PF00069">
    <property type="entry name" value="Pkinase"/>
    <property type="match status" value="1"/>
</dbReference>
<evidence type="ECO:0000256" key="1">
    <source>
        <dbReference type="ARBA" id="ARBA00022679"/>
    </source>
</evidence>
<proteinExistence type="predicted"/>
<dbReference type="InterPro" id="IPR050339">
    <property type="entry name" value="CC_SR_Kinase"/>
</dbReference>
<dbReference type="GO" id="GO:0005634">
    <property type="term" value="C:nucleus"/>
    <property type="evidence" value="ECO:0007669"/>
    <property type="project" value="TreeGrafter"/>
</dbReference>
<name>A0AAV5VDH8_9BILA</name>
<dbReference type="GO" id="GO:0004694">
    <property type="term" value="F:eukaryotic translation initiation factor 2alpha kinase activity"/>
    <property type="evidence" value="ECO:0007669"/>
    <property type="project" value="TreeGrafter"/>
</dbReference>
<dbReference type="AlphaFoldDB" id="A0AAV5VDH8"/>
<keyword evidence="4" id="KW-0067">ATP-binding</keyword>
<dbReference type="EMBL" id="BTSY01000002">
    <property type="protein sequence ID" value="GMT16197.1"/>
    <property type="molecule type" value="Genomic_DNA"/>
</dbReference>
<dbReference type="GO" id="GO:0005737">
    <property type="term" value="C:cytoplasm"/>
    <property type="evidence" value="ECO:0007669"/>
    <property type="project" value="TreeGrafter"/>
</dbReference>
<evidence type="ECO:0000256" key="4">
    <source>
        <dbReference type="ARBA" id="ARBA00022840"/>
    </source>
</evidence>
<evidence type="ECO:0000313" key="7">
    <source>
        <dbReference type="Proteomes" id="UP001432322"/>
    </source>
</evidence>
<dbReference type="PANTHER" id="PTHR11042">
    <property type="entry name" value="EUKARYOTIC TRANSLATION INITIATION FACTOR 2-ALPHA KINASE EIF2-ALPHA KINASE -RELATED"/>
    <property type="match status" value="1"/>
</dbReference>
<dbReference type="Gene3D" id="3.30.200.20">
    <property type="entry name" value="Phosphorylase Kinase, domain 1"/>
    <property type="match status" value="1"/>
</dbReference>
<evidence type="ECO:0000313" key="6">
    <source>
        <dbReference type="EMBL" id="GMT16197.1"/>
    </source>
</evidence>
<keyword evidence="7" id="KW-1185">Reference proteome</keyword>